<dbReference type="STRING" id="318161.Sden_0573"/>
<evidence type="ECO:0000256" key="2">
    <source>
        <dbReference type="ARBA" id="ARBA00022692"/>
    </source>
</evidence>
<organism evidence="7 8">
    <name type="scientific">Shewanella denitrificans (strain OS217 / ATCC BAA-1090 / DSM 15013)</name>
    <dbReference type="NCBI Taxonomy" id="318161"/>
    <lineage>
        <taxon>Bacteria</taxon>
        <taxon>Pseudomonadati</taxon>
        <taxon>Pseudomonadota</taxon>
        <taxon>Gammaproteobacteria</taxon>
        <taxon>Alteromonadales</taxon>
        <taxon>Shewanellaceae</taxon>
        <taxon>Shewanella</taxon>
    </lineage>
</organism>
<protein>
    <recommendedName>
        <fullName evidence="5">Protein TonB</fullName>
    </recommendedName>
</protein>
<dbReference type="Pfam" id="PF03544">
    <property type="entry name" value="TonB_C"/>
    <property type="match status" value="1"/>
</dbReference>
<evidence type="ECO:0000256" key="3">
    <source>
        <dbReference type="ARBA" id="ARBA00022989"/>
    </source>
</evidence>
<dbReference type="PROSITE" id="PS52015">
    <property type="entry name" value="TONB_CTD"/>
    <property type="match status" value="1"/>
</dbReference>
<comment type="function">
    <text evidence="5">Interacts with outer membrane receptor proteins that carry out high-affinity binding and energy dependent uptake into the periplasmic space of specific substrates. It could act to transduce energy from the cytoplasmic membrane to specific energy-requiring processes in the outer membrane, resulting in the release into the periplasm of ligands bound by these outer membrane proteins.</text>
</comment>
<keyword evidence="3" id="KW-1133">Transmembrane helix</keyword>
<dbReference type="Proteomes" id="UP000001982">
    <property type="component" value="Chromosome"/>
</dbReference>
<dbReference type="InterPro" id="IPR006260">
    <property type="entry name" value="TonB/TolA_C"/>
</dbReference>
<keyword evidence="5" id="KW-0653">Protein transport</keyword>
<evidence type="ECO:0000256" key="4">
    <source>
        <dbReference type="ARBA" id="ARBA00023136"/>
    </source>
</evidence>
<evidence type="ECO:0000259" key="6">
    <source>
        <dbReference type="PROSITE" id="PS52015"/>
    </source>
</evidence>
<dbReference type="NCBIfam" id="TIGR01352">
    <property type="entry name" value="tonB_Cterm"/>
    <property type="match status" value="1"/>
</dbReference>
<keyword evidence="5" id="KW-0735">Signal-anchor</keyword>
<keyword evidence="5" id="KW-1003">Cell membrane</keyword>
<proteinExistence type="inferred from homology"/>
<keyword evidence="2" id="KW-0812">Transmembrane</keyword>
<dbReference type="RefSeq" id="WP_011495029.1">
    <property type="nucleotide sequence ID" value="NC_007954.1"/>
</dbReference>
<dbReference type="PRINTS" id="PR01374">
    <property type="entry name" value="TONBPROTEIN"/>
</dbReference>
<dbReference type="HOGENOM" id="CLU_2397954_0_0_6"/>
<feature type="domain" description="TonB C-terminal" evidence="6">
    <location>
        <begin position="1"/>
        <end position="93"/>
    </location>
</feature>
<comment type="similarity">
    <text evidence="5">Belongs to the TonB family.</text>
</comment>
<gene>
    <name evidence="7" type="ordered locus">Sden_0573</name>
</gene>
<dbReference type="eggNOG" id="COG0810">
    <property type="taxonomic scope" value="Bacteria"/>
</dbReference>
<dbReference type="InterPro" id="IPR003538">
    <property type="entry name" value="TonB"/>
</dbReference>
<dbReference type="Gene3D" id="3.30.2420.10">
    <property type="entry name" value="TonB"/>
    <property type="match status" value="1"/>
</dbReference>
<dbReference type="GO" id="GO:0030288">
    <property type="term" value="C:outer membrane-bounded periplasmic space"/>
    <property type="evidence" value="ECO:0007669"/>
    <property type="project" value="InterPro"/>
</dbReference>
<dbReference type="GO" id="GO:0015031">
    <property type="term" value="P:protein transport"/>
    <property type="evidence" value="ECO:0007669"/>
    <property type="project" value="UniProtKB-UniRule"/>
</dbReference>
<dbReference type="AlphaFoldDB" id="Q12RR3"/>
<dbReference type="KEGG" id="sdn:Sden_0573"/>
<evidence type="ECO:0000313" key="7">
    <source>
        <dbReference type="EMBL" id="ABE53863.1"/>
    </source>
</evidence>
<dbReference type="GO" id="GO:0031992">
    <property type="term" value="F:energy transducer activity"/>
    <property type="evidence" value="ECO:0007669"/>
    <property type="project" value="InterPro"/>
</dbReference>
<dbReference type="SUPFAM" id="SSF74653">
    <property type="entry name" value="TolA/TonB C-terminal domain"/>
    <property type="match status" value="1"/>
</dbReference>
<sequence length="93" mass="10411">MKYLLTILTIVVFLSGCNTTPSQPTEGYVQLQFDITEAGATDNIKVIKSVPSGFFDEEAKKSLSKWKYKPKVVNGVTVRQVDLKVQLDFTPKK</sequence>
<keyword evidence="5" id="KW-0997">Cell inner membrane</keyword>
<dbReference type="OrthoDB" id="1628901at2"/>
<accession>Q12RR3</accession>
<dbReference type="EMBL" id="CP000302">
    <property type="protein sequence ID" value="ABE53863.1"/>
    <property type="molecule type" value="Genomic_DNA"/>
</dbReference>
<evidence type="ECO:0000256" key="5">
    <source>
        <dbReference type="RuleBase" id="RU362123"/>
    </source>
</evidence>
<name>Q12RR3_SHEDO</name>
<evidence type="ECO:0000256" key="1">
    <source>
        <dbReference type="ARBA" id="ARBA00004167"/>
    </source>
</evidence>
<keyword evidence="4" id="KW-0472">Membrane</keyword>
<reference evidence="7 8" key="1">
    <citation type="submission" date="2006-03" db="EMBL/GenBank/DDBJ databases">
        <title>Complete sequence of Shewanella denitrificans OS217.</title>
        <authorList>
            <consortium name="US DOE Joint Genome Institute"/>
            <person name="Copeland A."/>
            <person name="Lucas S."/>
            <person name="Lapidus A."/>
            <person name="Barry K."/>
            <person name="Detter J.C."/>
            <person name="Glavina del Rio T."/>
            <person name="Hammon N."/>
            <person name="Israni S."/>
            <person name="Dalin E."/>
            <person name="Tice H."/>
            <person name="Pitluck S."/>
            <person name="Brettin T."/>
            <person name="Bruce D."/>
            <person name="Han C."/>
            <person name="Tapia R."/>
            <person name="Gilna P."/>
            <person name="Kiss H."/>
            <person name="Schmutz J."/>
            <person name="Larimer F."/>
            <person name="Land M."/>
            <person name="Hauser L."/>
            <person name="Kyrpides N."/>
            <person name="Lykidis A."/>
            <person name="Richardson P."/>
        </authorList>
    </citation>
    <scope>NUCLEOTIDE SEQUENCE [LARGE SCALE GENOMIC DNA]</scope>
    <source>
        <strain evidence="8">OS217 / ATCC BAA-1090 / DSM 15013</strain>
    </source>
</reference>
<evidence type="ECO:0000313" key="8">
    <source>
        <dbReference type="Proteomes" id="UP000001982"/>
    </source>
</evidence>
<dbReference type="GO" id="GO:0055085">
    <property type="term" value="P:transmembrane transport"/>
    <property type="evidence" value="ECO:0007669"/>
    <property type="project" value="InterPro"/>
</dbReference>
<keyword evidence="5" id="KW-0813">Transport</keyword>
<dbReference type="InterPro" id="IPR037682">
    <property type="entry name" value="TonB_C"/>
</dbReference>
<comment type="subcellular location">
    <subcellularLocation>
        <location evidence="5">Cell inner membrane</location>
        <topology evidence="5">Single-pass membrane protein</topology>
        <orientation evidence="5">Periplasmic side</orientation>
    </subcellularLocation>
    <subcellularLocation>
        <location evidence="1">Membrane</location>
        <topology evidence="1">Single-pass membrane protein</topology>
    </subcellularLocation>
</comment>
<keyword evidence="8" id="KW-1185">Reference proteome</keyword>
<dbReference type="GO" id="GO:0005886">
    <property type="term" value="C:plasma membrane"/>
    <property type="evidence" value="ECO:0007669"/>
    <property type="project" value="UniProtKB-SubCell"/>
</dbReference>
<dbReference type="PROSITE" id="PS51257">
    <property type="entry name" value="PROKAR_LIPOPROTEIN"/>
    <property type="match status" value="1"/>
</dbReference>
<dbReference type="GO" id="GO:0015891">
    <property type="term" value="P:siderophore transport"/>
    <property type="evidence" value="ECO:0007669"/>
    <property type="project" value="InterPro"/>
</dbReference>